<dbReference type="PANTHER" id="PTHR24231:SF15">
    <property type="entry name" value="2-OXOGLUTARATE RECEPTOR 1"/>
    <property type="match status" value="1"/>
</dbReference>
<feature type="transmembrane region" description="Helical" evidence="9">
    <location>
        <begin position="270"/>
        <end position="292"/>
    </location>
</feature>
<dbReference type="PRINTS" id="PR01157">
    <property type="entry name" value="P2YPURNOCPTR"/>
</dbReference>
<evidence type="ECO:0000313" key="11">
    <source>
        <dbReference type="Ensembl" id="ENSSPUP00000015493.1"/>
    </source>
</evidence>
<feature type="transmembrane region" description="Helical" evidence="9">
    <location>
        <begin position="183"/>
        <end position="207"/>
    </location>
</feature>
<keyword evidence="12" id="KW-1185">Reference proteome</keyword>
<feature type="domain" description="G-protein coupled receptors family 1 profile" evidence="10">
    <location>
        <begin position="36"/>
        <end position="289"/>
    </location>
</feature>
<keyword evidence="6 9" id="KW-0472">Membrane</keyword>
<feature type="transmembrane region" description="Helical" evidence="9">
    <location>
        <begin position="135"/>
        <end position="158"/>
    </location>
</feature>
<dbReference type="PROSITE" id="PS50262">
    <property type="entry name" value="G_PROTEIN_RECEP_F1_2"/>
    <property type="match status" value="1"/>
</dbReference>
<comment type="subcellular location">
    <subcellularLocation>
        <location evidence="1">Cell membrane</location>
        <topology evidence="1">Multi-pass membrane protein</topology>
    </subcellularLocation>
</comment>
<protein>
    <submittedName>
        <fullName evidence="11">Oxoglutarate receptor 1</fullName>
    </submittedName>
</protein>
<dbReference type="Gene3D" id="1.20.1070.10">
    <property type="entry name" value="Rhodopsin 7-helix transmembrane proteins"/>
    <property type="match status" value="1"/>
</dbReference>
<evidence type="ECO:0000313" key="12">
    <source>
        <dbReference type="Proteomes" id="UP000694392"/>
    </source>
</evidence>
<feature type="transmembrane region" description="Helical" evidence="9">
    <location>
        <begin position="24"/>
        <end position="46"/>
    </location>
</feature>
<dbReference type="GO" id="GO:0007208">
    <property type="term" value="P:phospholipase C-activating serotonin receptor signaling pathway"/>
    <property type="evidence" value="ECO:0007669"/>
    <property type="project" value="Ensembl"/>
</dbReference>
<dbReference type="AlphaFoldDB" id="A0A8D0GXT4"/>
<dbReference type="GeneTree" id="ENSGT01030000234621"/>
<dbReference type="InterPro" id="IPR017452">
    <property type="entry name" value="GPCR_Rhodpsn_7TM"/>
</dbReference>
<dbReference type="SUPFAM" id="SSF81321">
    <property type="entry name" value="Family A G protein-coupled receptor-like"/>
    <property type="match status" value="1"/>
</dbReference>
<dbReference type="PANTHER" id="PTHR24231">
    <property type="entry name" value="PURINOCEPTOR-RELATED G-PROTEIN COUPLED RECEPTOR"/>
    <property type="match status" value="1"/>
</dbReference>
<organism evidence="11 12">
    <name type="scientific">Sphenodon punctatus</name>
    <name type="common">Tuatara</name>
    <name type="synonym">Hatteria punctata</name>
    <dbReference type="NCBI Taxonomy" id="8508"/>
    <lineage>
        <taxon>Eukaryota</taxon>
        <taxon>Metazoa</taxon>
        <taxon>Chordata</taxon>
        <taxon>Craniata</taxon>
        <taxon>Vertebrata</taxon>
        <taxon>Euteleostomi</taxon>
        <taxon>Lepidosauria</taxon>
        <taxon>Sphenodontia</taxon>
        <taxon>Sphenodontidae</taxon>
        <taxon>Sphenodon</taxon>
    </lineage>
</organism>
<feature type="transmembrane region" description="Helical" evidence="9">
    <location>
        <begin position="228"/>
        <end position="250"/>
    </location>
</feature>
<evidence type="ECO:0000256" key="4">
    <source>
        <dbReference type="ARBA" id="ARBA00022989"/>
    </source>
</evidence>
<dbReference type="Pfam" id="PF00001">
    <property type="entry name" value="7tm_1"/>
    <property type="match status" value="1"/>
</dbReference>
<proteinExistence type="predicted"/>
<evidence type="ECO:0000256" key="3">
    <source>
        <dbReference type="ARBA" id="ARBA00022692"/>
    </source>
</evidence>
<gene>
    <name evidence="11" type="primary">OXGR1</name>
</gene>
<keyword evidence="4 9" id="KW-1133">Transmembrane helix</keyword>
<name>A0A8D0GXT4_SPHPU</name>
<dbReference type="Proteomes" id="UP000694392">
    <property type="component" value="Unplaced"/>
</dbReference>
<dbReference type="GO" id="GO:0004930">
    <property type="term" value="F:G protein-coupled receptor activity"/>
    <property type="evidence" value="ECO:0007669"/>
    <property type="project" value="UniProtKB-KW"/>
</dbReference>
<reference evidence="11" key="2">
    <citation type="submission" date="2025-09" db="UniProtKB">
        <authorList>
            <consortium name="Ensembl"/>
        </authorList>
    </citation>
    <scope>IDENTIFICATION</scope>
</reference>
<evidence type="ECO:0000256" key="6">
    <source>
        <dbReference type="ARBA" id="ARBA00023136"/>
    </source>
</evidence>
<dbReference type="InterPro" id="IPR000276">
    <property type="entry name" value="GPCR_Rhodpsn"/>
</dbReference>
<evidence type="ECO:0000256" key="5">
    <source>
        <dbReference type="ARBA" id="ARBA00023040"/>
    </source>
</evidence>
<feature type="transmembrane region" description="Helical" evidence="9">
    <location>
        <begin position="58"/>
        <end position="79"/>
    </location>
</feature>
<keyword evidence="5" id="KW-0297">G-protein coupled receptor</keyword>
<dbReference type="Ensembl" id="ENSSPUT00000016522.1">
    <property type="protein sequence ID" value="ENSSPUP00000015493.1"/>
    <property type="gene ID" value="ENSSPUG00000011970.1"/>
</dbReference>
<evidence type="ECO:0000256" key="7">
    <source>
        <dbReference type="ARBA" id="ARBA00023170"/>
    </source>
</evidence>
<evidence type="ECO:0000256" key="1">
    <source>
        <dbReference type="ARBA" id="ARBA00004651"/>
    </source>
</evidence>
<keyword evidence="2" id="KW-1003">Cell membrane</keyword>
<feature type="transmembrane region" description="Helical" evidence="9">
    <location>
        <begin position="99"/>
        <end position="123"/>
    </location>
</feature>
<dbReference type="PRINTS" id="PR00237">
    <property type="entry name" value="GPCRRHODOPSN"/>
</dbReference>
<keyword evidence="8" id="KW-0807">Transducer</keyword>
<evidence type="ECO:0000256" key="2">
    <source>
        <dbReference type="ARBA" id="ARBA00022475"/>
    </source>
</evidence>
<keyword evidence="7" id="KW-0675">Receptor</keyword>
<reference evidence="11" key="1">
    <citation type="submission" date="2025-08" db="UniProtKB">
        <authorList>
            <consortium name="Ensembl"/>
        </authorList>
    </citation>
    <scope>IDENTIFICATION</scope>
</reference>
<dbReference type="GO" id="GO:0005886">
    <property type="term" value="C:plasma membrane"/>
    <property type="evidence" value="ECO:0007669"/>
    <property type="project" value="UniProtKB-SubCell"/>
</dbReference>
<sequence length="313" mass="36181">IFQTYAFGNCTVQVYWFDKFYLPAIYSMLFLVCFPGNIIVISIYIFKMRPWKSSTIIMLNLAITDLLYICCLPFLIHYSASGDNWIFGDFMCKFIRFSFYFNMYSSILFLTCFSIFRFVVVVYPMNCFLVQKRRWAVLDCAAVWVISLLVVSPMAFLITTKHKQNRCLCLGLTASDNEDAVRLFNWLLTGLAFLLPLVVVTLCYTYIIYTLASGPQTHTAYKHKARKLAILLLAVFYVCFLPFHIFRAVWIEIKFHPVSSCYVQNQINSVFVVTKSLAALNTIGNLLLYVVLGDNFQQAILSVFKLKIKKNVK</sequence>
<evidence type="ECO:0000259" key="10">
    <source>
        <dbReference type="PROSITE" id="PS50262"/>
    </source>
</evidence>
<evidence type="ECO:0000256" key="8">
    <source>
        <dbReference type="ARBA" id="ARBA00023224"/>
    </source>
</evidence>
<keyword evidence="3 9" id="KW-0812">Transmembrane</keyword>
<evidence type="ECO:0000256" key="9">
    <source>
        <dbReference type="SAM" id="Phobius"/>
    </source>
</evidence>
<accession>A0A8D0GXT4</accession>
<dbReference type="OMA" id="RCVHAAY"/>